<feature type="compositionally biased region" description="Polar residues" evidence="1">
    <location>
        <begin position="10"/>
        <end position="19"/>
    </location>
</feature>
<dbReference type="EMBL" id="VSWC01000119">
    <property type="protein sequence ID" value="KAA1082966.1"/>
    <property type="molecule type" value="Genomic_DNA"/>
</dbReference>
<name>A0A5B0N323_PUCGR</name>
<evidence type="ECO:0000313" key="3">
    <source>
        <dbReference type="Proteomes" id="UP000324748"/>
    </source>
</evidence>
<dbReference type="Proteomes" id="UP000324748">
    <property type="component" value="Unassembled WGS sequence"/>
</dbReference>
<accession>A0A5B0N323</accession>
<protein>
    <submittedName>
        <fullName evidence="2">Uncharacterized protein</fullName>
    </submittedName>
</protein>
<feature type="region of interest" description="Disordered" evidence="1">
    <location>
        <begin position="1"/>
        <end position="94"/>
    </location>
</feature>
<evidence type="ECO:0000313" key="2">
    <source>
        <dbReference type="EMBL" id="KAA1082966.1"/>
    </source>
</evidence>
<organism evidence="2 3">
    <name type="scientific">Puccinia graminis f. sp. tritici</name>
    <dbReference type="NCBI Taxonomy" id="56615"/>
    <lineage>
        <taxon>Eukaryota</taxon>
        <taxon>Fungi</taxon>
        <taxon>Dikarya</taxon>
        <taxon>Basidiomycota</taxon>
        <taxon>Pucciniomycotina</taxon>
        <taxon>Pucciniomycetes</taxon>
        <taxon>Pucciniales</taxon>
        <taxon>Pucciniaceae</taxon>
        <taxon>Puccinia</taxon>
    </lineage>
</organism>
<keyword evidence="3" id="KW-1185">Reference proteome</keyword>
<reference evidence="2 3" key="1">
    <citation type="submission" date="2019-05" db="EMBL/GenBank/DDBJ databases">
        <title>Emergence of the Ug99 lineage of the wheat stem rust pathogen through somatic hybridization.</title>
        <authorList>
            <person name="Li F."/>
            <person name="Upadhyaya N.M."/>
            <person name="Sperschneider J."/>
            <person name="Matny O."/>
            <person name="Nguyen-Phuc H."/>
            <person name="Mago R."/>
            <person name="Raley C."/>
            <person name="Miller M.E."/>
            <person name="Silverstein K.A.T."/>
            <person name="Henningsen E."/>
            <person name="Hirsch C.D."/>
            <person name="Visser B."/>
            <person name="Pretorius Z.A."/>
            <person name="Steffenson B.J."/>
            <person name="Schwessinger B."/>
            <person name="Dodds P.N."/>
            <person name="Figueroa M."/>
        </authorList>
    </citation>
    <scope>NUCLEOTIDE SEQUENCE [LARGE SCALE GENOMIC DNA]</scope>
    <source>
        <strain evidence="2">21-0</strain>
    </source>
</reference>
<feature type="compositionally biased region" description="Basic and acidic residues" evidence="1">
    <location>
        <begin position="76"/>
        <end position="88"/>
    </location>
</feature>
<gene>
    <name evidence="2" type="ORF">PGT21_021687</name>
</gene>
<sequence>MREEGGAQSCLKSQANINSKEPHNPDPSRAAGELPAHPNPIFETRPGRAVSHRRPDTKLQRTALQDPSPPPLSAEGPDHLQPLREHIGKCSTRR</sequence>
<comment type="caution">
    <text evidence="2">The sequence shown here is derived from an EMBL/GenBank/DDBJ whole genome shotgun (WGS) entry which is preliminary data.</text>
</comment>
<evidence type="ECO:0000256" key="1">
    <source>
        <dbReference type="SAM" id="MobiDB-lite"/>
    </source>
</evidence>
<proteinExistence type="predicted"/>
<dbReference type="AlphaFoldDB" id="A0A5B0N323"/>